<keyword evidence="6" id="KW-0130">Cell adhesion</keyword>
<dbReference type="Ensembl" id="ENSACOT00000014971.1">
    <property type="protein sequence ID" value="ENSACOP00000014461.1"/>
    <property type="gene ID" value="ENSACOG00000010082.1"/>
</dbReference>
<dbReference type="EC" id="3.2.1.166" evidence="10"/>
<keyword evidence="8" id="KW-0325">Glycoprotein</keyword>
<dbReference type="Proteomes" id="UP000694522">
    <property type="component" value="Unplaced"/>
</dbReference>
<dbReference type="InterPro" id="IPR005199">
    <property type="entry name" value="Glyco_hydro_79"/>
</dbReference>
<evidence type="ECO:0000256" key="1">
    <source>
        <dbReference type="ARBA" id="ARBA00004613"/>
    </source>
</evidence>
<dbReference type="GO" id="GO:0060055">
    <property type="term" value="P:angiogenesis involved in wound healing"/>
    <property type="evidence" value="ECO:0007669"/>
    <property type="project" value="TreeGrafter"/>
</dbReference>
<evidence type="ECO:0000313" key="12">
    <source>
        <dbReference type="Ensembl" id="ENSACOP00000014461.1"/>
    </source>
</evidence>
<evidence type="ECO:0000256" key="3">
    <source>
        <dbReference type="ARBA" id="ARBA00022525"/>
    </source>
</evidence>
<evidence type="ECO:0000256" key="7">
    <source>
        <dbReference type="ARBA" id="ARBA00023157"/>
    </source>
</evidence>
<protein>
    <recommendedName>
        <fullName evidence="11">Heparanase</fullName>
        <ecNumber evidence="10">3.2.1.166</ecNumber>
    </recommendedName>
</protein>
<comment type="catalytic activity">
    <reaction evidence="9">
        <text>endohydrolysis of (1-&gt;4)-beta-D-glycosidic bonds of heparan sulfate chains in heparan sulfate proteoglycan.</text>
        <dbReference type="EC" id="3.2.1.166"/>
    </reaction>
</comment>
<comment type="subcellular location">
    <subcellularLocation>
        <location evidence="1">Secreted</location>
    </subcellularLocation>
</comment>
<dbReference type="InterPro" id="IPR017853">
    <property type="entry name" value="GH"/>
</dbReference>
<evidence type="ECO:0000256" key="4">
    <source>
        <dbReference type="ARBA" id="ARBA00022729"/>
    </source>
</evidence>
<dbReference type="GO" id="GO:0016798">
    <property type="term" value="F:hydrolase activity, acting on glycosyl bonds"/>
    <property type="evidence" value="ECO:0007669"/>
    <property type="project" value="InterPro"/>
</dbReference>
<evidence type="ECO:0000256" key="5">
    <source>
        <dbReference type="ARBA" id="ARBA00022801"/>
    </source>
</evidence>
<organism evidence="12 13">
    <name type="scientific">Amazona collaria</name>
    <name type="common">yellow-billed parrot</name>
    <dbReference type="NCBI Taxonomy" id="241587"/>
    <lineage>
        <taxon>Eukaryota</taxon>
        <taxon>Metazoa</taxon>
        <taxon>Chordata</taxon>
        <taxon>Craniata</taxon>
        <taxon>Vertebrata</taxon>
        <taxon>Euteleostomi</taxon>
        <taxon>Archelosauria</taxon>
        <taxon>Archosauria</taxon>
        <taxon>Dinosauria</taxon>
        <taxon>Saurischia</taxon>
        <taxon>Theropoda</taxon>
        <taxon>Coelurosauria</taxon>
        <taxon>Aves</taxon>
        <taxon>Neognathae</taxon>
        <taxon>Neoaves</taxon>
        <taxon>Telluraves</taxon>
        <taxon>Australaves</taxon>
        <taxon>Psittaciformes</taxon>
        <taxon>Psittacidae</taxon>
        <taxon>Amazona</taxon>
    </lineage>
</organism>
<proteinExistence type="inferred from homology"/>
<reference evidence="12" key="2">
    <citation type="submission" date="2025-09" db="UniProtKB">
        <authorList>
            <consortium name="Ensembl"/>
        </authorList>
    </citation>
    <scope>IDENTIFICATION</scope>
</reference>
<keyword evidence="13" id="KW-1185">Reference proteome</keyword>
<evidence type="ECO:0000256" key="10">
    <source>
        <dbReference type="ARBA" id="ARBA00039100"/>
    </source>
</evidence>
<dbReference type="PANTHER" id="PTHR46145:SF3">
    <property type="entry name" value="HEPARANASE"/>
    <property type="match status" value="1"/>
</dbReference>
<keyword evidence="5" id="KW-0378">Hydrolase</keyword>
<dbReference type="Gene3D" id="3.20.20.80">
    <property type="entry name" value="Glycosidases"/>
    <property type="match status" value="1"/>
</dbReference>
<sequence length="617" mass="68431">MVEGVGRVTLRFRCLGSALIHRAAAGLRFQDAIAPRSPFQRLRRASALTAHAASIRAFVPAGSGGCAPTQYTHPGTGPPFLGVAPAGSGGRERRMLLPLLLLPLLSEGQAAVLRLGLRGTPLREVSPAFLSLTLDASLARDPRYVALLSNPKLRALATALSPGFLRFGGTETDFLIFDPNKDSTSEERIIWELQAQQEACGSRPAFAAVERLLLAQWPSQEKLILAEHNRKKHKNTTITRNTLDILYSFANCSGFHLIFGLNALLRKDGLQWDSSNAQALLDYCASRRYNISWELGNEPNSFRKKSGVYIDGFQLGQDFIHLRHLLSNYTLYRHTKLYGPDVGQPRKHTQRLLRSFLKSGGKVIDSVTWHHYYVNGRSATREDFLSPKVLDTFATAVHEVLEIVDGTVPSKKVWLGETSSAYGGGAPRLSNTYIAGFMWLDKLGLSARQGIDVVMRQVFFGAGTYHLVDANFEPLPDYWLSLVYKKLVGSKVLQVGLTGADKRKLRVYLHCTNPLHPKYREGDVTLFALNLYNVTQHLQLPNHLLSKHVDQYLLLPHGKANILSRSIELNGRVLQMVDDKTLPELTEKPLGPGSILGLPAFSYSFYVIKNTKAIACI</sequence>
<dbReference type="PANTHER" id="PTHR46145">
    <property type="entry name" value="HEPARANASE"/>
    <property type="match status" value="1"/>
</dbReference>
<evidence type="ECO:0000256" key="8">
    <source>
        <dbReference type="ARBA" id="ARBA00023180"/>
    </source>
</evidence>
<dbReference type="GO" id="GO:0005615">
    <property type="term" value="C:extracellular space"/>
    <property type="evidence" value="ECO:0007669"/>
    <property type="project" value="TreeGrafter"/>
</dbReference>
<keyword evidence="4" id="KW-0732">Signal</keyword>
<dbReference type="Pfam" id="PF03662">
    <property type="entry name" value="Glyco_hydro_79n"/>
    <property type="match status" value="1"/>
</dbReference>
<evidence type="ECO:0000313" key="13">
    <source>
        <dbReference type="Proteomes" id="UP000694522"/>
    </source>
</evidence>
<dbReference type="SUPFAM" id="SSF51445">
    <property type="entry name" value="(Trans)glycosidases"/>
    <property type="match status" value="1"/>
</dbReference>
<dbReference type="AlphaFoldDB" id="A0A8B9FW43"/>
<comment type="similarity">
    <text evidence="2">Belongs to the glycosyl hydrolase 79 family.</text>
</comment>
<evidence type="ECO:0000256" key="9">
    <source>
        <dbReference type="ARBA" id="ARBA00036917"/>
    </source>
</evidence>
<dbReference type="GO" id="GO:0031012">
    <property type="term" value="C:extracellular matrix"/>
    <property type="evidence" value="ECO:0007669"/>
    <property type="project" value="TreeGrafter"/>
</dbReference>
<keyword evidence="3" id="KW-0964">Secreted</keyword>
<keyword evidence="7" id="KW-1015">Disulfide bond</keyword>
<evidence type="ECO:0000256" key="6">
    <source>
        <dbReference type="ARBA" id="ARBA00022889"/>
    </source>
</evidence>
<dbReference type="GO" id="GO:0016020">
    <property type="term" value="C:membrane"/>
    <property type="evidence" value="ECO:0007669"/>
    <property type="project" value="InterPro"/>
</dbReference>
<evidence type="ECO:0000256" key="2">
    <source>
        <dbReference type="ARBA" id="ARBA00009800"/>
    </source>
</evidence>
<evidence type="ECO:0000256" key="11">
    <source>
        <dbReference type="ARBA" id="ARBA00040414"/>
    </source>
</evidence>
<reference evidence="12" key="1">
    <citation type="submission" date="2025-08" db="UniProtKB">
        <authorList>
            <consortium name="Ensembl"/>
        </authorList>
    </citation>
    <scope>IDENTIFICATION</scope>
</reference>
<name>A0A8B9FW43_9PSIT</name>
<accession>A0A8B9FW43</accession>
<dbReference type="GO" id="GO:0007160">
    <property type="term" value="P:cell-matrix adhesion"/>
    <property type="evidence" value="ECO:0007669"/>
    <property type="project" value="TreeGrafter"/>
</dbReference>